<protein>
    <submittedName>
        <fullName evidence="1">Uncharacterized protein</fullName>
    </submittedName>
</protein>
<comment type="caution">
    <text evidence="1">The sequence shown here is derived from an EMBL/GenBank/DDBJ whole genome shotgun (WGS) entry which is preliminary data.</text>
</comment>
<evidence type="ECO:0000313" key="1">
    <source>
        <dbReference type="EMBL" id="KKK91467.1"/>
    </source>
</evidence>
<accession>A0A0F8ZCF7</accession>
<reference evidence="1" key="1">
    <citation type="journal article" date="2015" name="Nature">
        <title>Complex archaea that bridge the gap between prokaryotes and eukaryotes.</title>
        <authorList>
            <person name="Spang A."/>
            <person name="Saw J.H."/>
            <person name="Jorgensen S.L."/>
            <person name="Zaremba-Niedzwiedzka K."/>
            <person name="Martijn J."/>
            <person name="Lind A.E."/>
            <person name="van Eijk R."/>
            <person name="Schleper C."/>
            <person name="Guy L."/>
            <person name="Ettema T.J."/>
        </authorList>
    </citation>
    <scope>NUCLEOTIDE SEQUENCE</scope>
</reference>
<dbReference type="EMBL" id="LAZR01048638">
    <property type="protein sequence ID" value="KKK91467.1"/>
    <property type="molecule type" value="Genomic_DNA"/>
</dbReference>
<gene>
    <name evidence="1" type="ORF">LCGC14_2712690</name>
</gene>
<feature type="non-terminal residue" evidence="1">
    <location>
        <position position="295"/>
    </location>
</feature>
<sequence>MQNPITHVLTPYVKYKQYAELLGMGLDATARQIKLKQELRAWITNAMFGWGIMRTGIKATGELLNFDDIMVDNGQVYARNVSIGNFGFDPTCTNINQAKCLWDRVTVPRQTLLDTTGFDHDAVRDLPSSPTNITDKLSGMSISTEAKGAMVKLQDEVDVVQMYVPEIESVVMMGDPTRKRSGKFLRTTEYNGPKEGPYTFLSFSPPVDENPFPVPPVSVWYELAKIANQCFEKMVLQFKNQKDLTFHTPALVDTVDQIKEAVSGDSIATMDPKGVNKISFGGQNEKNERFLQELY</sequence>
<dbReference type="AlphaFoldDB" id="A0A0F8ZCF7"/>
<organism evidence="1">
    <name type="scientific">marine sediment metagenome</name>
    <dbReference type="NCBI Taxonomy" id="412755"/>
    <lineage>
        <taxon>unclassified sequences</taxon>
        <taxon>metagenomes</taxon>
        <taxon>ecological metagenomes</taxon>
    </lineage>
</organism>
<name>A0A0F8ZCF7_9ZZZZ</name>
<proteinExistence type="predicted"/>